<name>A0A4Q4T536_9PEZI</name>
<reference evidence="14 15" key="1">
    <citation type="submission" date="2018-06" db="EMBL/GenBank/DDBJ databases">
        <title>Complete Genomes of Monosporascus.</title>
        <authorList>
            <person name="Robinson A.J."/>
            <person name="Natvig D.O."/>
        </authorList>
    </citation>
    <scope>NUCLEOTIDE SEQUENCE [LARGE SCALE GENOMIC DNA]</scope>
    <source>
        <strain evidence="14 15">CBS 110550</strain>
    </source>
</reference>
<feature type="transmembrane region" description="Helical" evidence="12">
    <location>
        <begin position="395"/>
        <end position="417"/>
    </location>
</feature>
<feature type="transmembrane region" description="Helical" evidence="12">
    <location>
        <begin position="424"/>
        <end position="443"/>
    </location>
</feature>
<evidence type="ECO:0000256" key="4">
    <source>
        <dbReference type="ARBA" id="ARBA00013795"/>
    </source>
</evidence>
<dbReference type="GO" id="GO:0006506">
    <property type="term" value="P:GPI anchor biosynthetic process"/>
    <property type="evidence" value="ECO:0007669"/>
    <property type="project" value="UniProtKB-UniPathway"/>
</dbReference>
<feature type="transmembrane region" description="Helical" evidence="12">
    <location>
        <begin position="586"/>
        <end position="605"/>
    </location>
</feature>
<feature type="transmembrane region" description="Helical" evidence="12">
    <location>
        <begin position="361"/>
        <end position="383"/>
    </location>
</feature>
<comment type="pathway">
    <text evidence="2 12">Glycolipid biosynthesis; glycosylphosphatidylinositol-anchor biosynthesis.</text>
</comment>
<dbReference type="PANTHER" id="PTHR12468:SF2">
    <property type="entry name" value="GPI MANNOSYLTRANSFERASE 2"/>
    <property type="match status" value="1"/>
</dbReference>
<evidence type="ECO:0000256" key="6">
    <source>
        <dbReference type="ARBA" id="ARBA00022676"/>
    </source>
</evidence>
<gene>
    <name evidence="14" type="ORF">DL764_007145</name>
</gene>
<feature type="transmembrane region" description="Helical" evidence="12">
    <location>
        <begin position="449"/>
        <end position="466"/>
    </location>
</feature>
<keyword evidence="10 12" id="KW-1133">Transmembrane helix</keyword>
<evidence type="ECO:0000256" key="9">
    <source>
        <dbReference type="ARBA" id="ARBA00022824"/>
    </source>
</evidence>
<keyword evidence="8 12" id="KW-0812">Transmembrane</keyword>
<evidence type="ECO:0000256" key="5">
    <source>
        <dbReference type="ARBA" id="ARBA00022502"/>
    </source>
</evidence>
<dbReference type="InterPro" id="IPR007315">
    <property type="entry name" value="PIG-V/Gpi18"/>
</dbReference>
<dbReference type="EC" id="2.4.1.-" evidence="12"/>
<feature type="compositionally biased region" description="Polar residues" evidence="13">
    <location>
        <begin position="12"/>
        <end position="25"/>
    </location>
</feature>
<sequence>MSWNERTGVGSPDSNASRTASSVHRTSGRRRPARKSTTYLLAQPPPKKQRKLHHTRPQLYLQMQQLSSEGRPCPVIDVYPSSAFPKARVAPLLKRYPRIYQVKPELGPRDIMLLSYGSNEQSSDSKSDSDDKTLKSRDLIAILSQTRTIEAKTEIVLTDGIVWRASSRPNGSYDFVSETVKARWVHRKTDDSYTFSIINPNSRKHPIMATLSRTSLGVLDCYTEWEETFILVSASWVALHQGWASLQEWPPATQSTAPPFRCATPDYNHMSEYGDRIISRMKYLSSDHHRVLAFASWKALLLAIAIGSSVGQAYDTSSTLIRPVISSLNESAFDIATKLTRWDAIYFVQAARRGYFFEQEWAFGGGLPTVISFIANVLVGIGFEDTGSLEPLVGVFVSHASHLLSVLALYQLGLAIWGQGSRRLAFVAALLHVLSPAGLFLSAPYAESAFALLSFIGYLFFAKGIVSDKKRTVAYDVSIVAAGMWFGFAATFRSNGIFGGLPFAVELLGELASSPPTLTSVRKRLALVVGGSAVAVGFAVPQIVAYLAFCSGSPETEEARPWCSKALPSIYSFIQERYWNVGFLRYWVPGNIPLFLLAAPVLYLLMRSGIETLRIPSSLLRGGEARPATSSAAAERLLRSMALSQLVLAALAITHYHVQIITRLSSGYPLWYFWLAGMLGSPTNSAFGSKVVVFMVMYATIQGALFASFLPPA</sequence>
<dbReference type="UniPathway" id="UPA00196"/>
<comment type="caution">
    <text evidence="12">Lacks conserved residue(s) required for the propagation of feature annotation.</text>
</comment>
<accession>A0A4Q4T536</accession>
<evidence type="ECO:0000256" key="10">
    <source>
        <dbReference type="ARBA" id="ARBA00022989"/>
    </source>
</evidence>
<evidence type="ECO:0000256" key="2">
    <source>
        <dbReference type="ARBA" id="ARBA00004687"/>
    </source>
</evidence>
<dbReference type="OrthoDB" id="10252502at2759"/>
<comment type="function">
    <text evidence="12">Mannosyltransferase involved in glycosylphosphatidylinositol-anchor biosynthesis.</text>
</comment>
<feature type="transmembrane region" description="Helical" evidence="12">
    <location>
        <begin position="691"/>
        <end position="710"/>
    </location>
</feature>
<evidence type="ECO:0000256" key="11">
    <source>
        <dbReference type="ARBA" id="ARBA00023136"/>
    </source>
</evidence>
<evidence type="ECO:0000313" key="15">
    <source>
        <dbReference type="Proteomes" id="UP000293360"/>
    </source>
</evidence>
<dbReference type="STRING" id="155417.A0A4Q4T536"/>
<evidence type="ECO:0000256" key="7">
    <source>
        <dbReference type="ARBA" id="ARBA00022679"/>
    </source>
</evidence>
<keyword evidence="11 12" id="KW-0472">Membrane</keyword>
<dbReference type="GO" id="GO:0004376">
    <property type="term" value="F:GPI mannosyltransferase activity"/>
    <property type="evidence" value="ECO:0007669"/>
    <property type="project" value="InterPro"/>
</dbReference>
<keyword evidence="9 12" id="KW-0256">Endoplasmic reticulum</keyword>
<dbReference type="GO" id="GO:0005789">
    <property type="term" value="C:endoplasmic reticulum membrane"/>
    <property type="evidence" value="ECO:0007669"/>
    <property type="project" value="UniProtKB-SubCell"/>
</dbReference>
<protein>
    <recommendedName>
        <fullName evidence="4 12">GPI mannosyltransferase 2</fullName>
        <ecNumber evidence="12">2.4.1.-</ecNumber>
    </recommendedName>
</protein>
<comment type="similarity">
    <text evidence="3 12">Belongs to the PIGV family.</text>
</comment>
<dbReference type="GO" id="GO:0000009">
    <property type="term" value="F:alpha-1,6-mannosyltransferase activity"/>
    <property type="evidence" value="ECO:0007669"/>
    <property type="project" value="InterPro"/>
</dbReference>
<evidence type="ECO:0000256" key="1">
    <source>
        <dbReference type="ARBA" id="ARBA00004477"/>
    </source>
</evidence>
<organism evidence="14 15">
    <name type="scientific">Monosporascus ibericus</name>
    <dbReference type="NCBI Taxonomy" id="155417"/>
    <lineage>
        <taxon>Eukaryota</taxon>
        <taxon>Fungi</taxon>
        <taxon>Dikarya</taxon>
        <taxon>Ascomycota</taxon>
        <taxon>Pezizomycotina</taxon>
        <taxon>Sordariomycetes</taxon>
        <taxon>Xylariomycetidae</taxon>
        <taxon>Xylariales</taxon>
        <taxon>Xylariales incertae sedis</taxon>
        <taxon>Monosporascus</taxon>
    </lineage>
</organism>
<proteinExistence type="inferred from homology"/>
<comment type="subcellular location">
    <subcellularLocation>
        <location evidence="1 12">Endoplasmic reticulum membrane</location>
        <topology evidence="1 12">Multi-pass membrane protein</topology>
    </subcellularLocation>
</comment>
<evidence type="ECO:0000256" key="13">
    <source>
        <dbReference type="SAM" id="MobiDB-lite"/>
    </source>
</evidence>
<dbReference type="PANTHER" id="PTHR12468">
    <property type="entry name" value="GPI MANNOSYLTRANSFERASE 2"/>
    <property type="match status" value="1"/>
</dbReference>
<evidence type="ECO:0000256" key="12">
    <source>
        <dbReference type="RuleBase" id="RU363112"/>
    </source>
</evidence>
<feature type="transmembrane region" description="Helical" evidence="12">
    <location>
        <begin position="525"/>
        <end position="549"/>
    </location>
</feature>
<evidence type="ECO:0000256" key="8">
    <source>
        <dbReference type="ARBA" id="ARBA00022692"/>
    </source>
</evidence>
<evidence type="ECO:0000313" key="14">
    <source>
        <dbReference type="EMBL" id="RYO98217.1"/>
    </source>
</evidence>
<keyword evidence="5 12" id="KW-0337">GPI-anchor biosynthesis</keyword>
<comment type="caution">
    <text evidence="14">The sequence shown here is derived from an EMBL/GenBank/DDBJ whole genome shotgun (WGS) entry which is preliminary data.</text>
</comment>
<keyword evidence="15" id="KW-1185">Reference proteome</keyword>
<dbReference type="GO" id="GO:0031501">
    <property type="term" value="C:mannosyltransferase complex"/>
    <property type="evidence" value="ECO:0007669"/>
    <property type="project" value="TreeGrafter"/>
</dbReference>
<keyword evidence="7 12" id="KW-0808">Transferase</keyword>
<dbReference type="Proteomes" id="UP000293360">
    <property type="component" value="Unassembled WGS sequence"/>
</dbReference>
<keyword evidence="6 12" id="KW-0328">Glycosyltransferase</keyword>
<evidence type="ECO:0000256" key="3">
    <source>
        <dbReference type="ARBA" id="ARBA00008698"/>
    </source>
</evidence>
<dbReference type="Pfam" id="PF04188">
    <property type="entry name" value="Mannosyl_trans2"/>
    <property type="match status" value="1"/>
</dbReference>
<dbReference type="AlphaFoldDB" id="A0A4Q4T536"/>
<feature type="region of interest" description="Disordered" evidence="13">
    <location>
        <begin position="1"/>
        <end position="54"/>
    </location>
</feature>
<dbReference type="EMBL" id="QJNU01000470">
    <property type="protein sequence ID" value="RYO98217.1"/>
    <property type="molecule type" value="Genomic_DNA"/>
</dbReference>